<dbReference type="AlphaFoldDB" id="T1HQB4"/>
<evidence type="ECO:0000313" key="2">
    <source>
        <dbReference type="EnsemblMetazoa" id="RPRC006238-PA"/>
    </source>
</evidence>
<evidence type="ECO:0000259" key="1">
    <source>
        <dbReference type="Pfam" id="PF14529"/>
    </source>
</evidence>
<evidence type="ECO:0000313" key="3">
    <source>
        <dbReference type="Proteomes" id="UP000015103"/>
    </source>
</evidence>
<dbReference type="HOGENOM" id="CLU_1397941_0_0_1"/>
<dbReference type="EMBL" id="ACPB03041450">
    <property type="status" value="NOT_ANNOTATED_CDS"/>
    <property type="molecule type" value="Genomic_DNA"/>
</dbReference>
<dbReference type="Pfam" id="PF14529">
    <property type="entry name" value="Exo_endo_phos_2"/>
    <property type="match status" value="1"/>
</dbReference>
<accession>T1HQB4</accession>
<dbReference type="Gene3D" id="3.60.10.10">
    <property type="entry name" value="Endonuclease/exonuclease/phosphatase"/>
    <property type="match status" value="1"/>
</dbReference>
<feature type="domain" description="Endonuclease/exonuclease/phosphatase" evidence="1">
    <location>
        <begin position="9"/>
        <end position="119"/>
    </location>
</feature>
<dbReference type="InterPro" id="IPR036691">
    <property type="entry name" value="Endo/exonu/phosph_ase_sf"/>
</dbReference>
<organism evidence="2 3">
    <name type="scientific">Rhodnius prolixus</name>
    <name type="common">Triatomid bug</name>
    <dbReference type="NCBI Taxonomy" id="13249"/>
    <lineage>
        <taxon>Eukaryota</taxon>
        <taxon>Metazoa</taxon>
        <taxon>Ecdysozoa</taxon>
        <taxon>Arthropoda</taxon>
        <taxon>Hexapoda</taxon>
        <taxon>Insecta</taxon>
        <taxon>Pterygota</taxon>
        <taxon>Neoptera</taxon>
        <taxon>Paraneoptera</taxon>
        <taxon>Hemiptera</taxon>
        <taxon>Heteroptera</taxon>
        <taxon>Panheteroptera</taxon>
        <taxon>Cimicomorpha</taxon>
        <taxon>Reduviidae</taxon>
        <taxon>Triatominae</taxon>
        <taxon>Rhodnius</taxon>
    </lineage>
</organism>
<sequence length="195" mass="22254">MFANYNGCKIIIAGDLNARISNLNSFEDDIFMNSSFHGIRYTLDTVINSQGNRIIEIMEDFGMLICNGRSNADRRASYTYISRNGCSVIDHIWINSLFLESQLDFEVLKIPEISDHLPVLLNVNANHLTVSYKLHGKQKYSFFNKEPLCIERFNKILDESNNIYFNSPSINELNENLILSIDKAAIESGMKVVTM</sequence>
<dbReference type="STRING" id="13249.T1HQB4"/>
<proteinExistence type="predicted"/>
<dbReference type="Proteomes" id="UP000015103">
    <property type="component" value="Unassembled WGS sequence"/>
</dbReference>
<dbReference type="InParanoid" id="T1HQB4"/>
<reference evidence="2" key="1">
    <citation type="submission" date="2015-05" db="UniProtKB">
        <authorList>
            <consortium name="EnsemblMetazoa"/>
        </authorList>
    </citation>
    <scope>IDENTIFICATION</scope>
</reference>
<dbReference type="SUPFAM" id="SSF56219">
    <property type="entry name" value="DNase I-like"/>
    <property type="match status" value="1"/>
</dbReference>
<dbReference type="InterPro" id="IPR005135">
    <property type="entry name" value="Endo/exonuclease/phosphatase"/>
</dbReference>
<dbReference type="VEuPathDB" id="VectorBase:RPRC006238"/>
<keyword evidence="3" id="KW-1185">Reference proteome</keyword>
<dbReference type="GO" id="GO:0003824">
    <property type="term" value="F:catalytic activity"/>
    <property type="evidence" value="ECO:0007669"/>
    <property type="project" value="InterPro"/>
</dbReference>
<dbReference type="EnsemblMetazoa" id="RPRC006238-RA">
    <property type="protein sequence ID" value="RPRC006238-PA"/>
    <property type="gene ID" value="RPRC006238"/>
</dbReference>
<name>T1HQB4_RHOPR</name>
<protein>
    <submittedName>
        <fullName evidence="2">Endo/exonuclease/phosphatase domain-containing protein</fullName>
    </submittedName>
</protein>